<dbReference type="InterPro" id="IPR028624">
    <property type="entry name" value="Tscrpt_elong_fac_GreA/B"/>
</dbReference>
<evidence type="ECO:0000256" key="5">
    <source>
        <dbReference type="ARBA" id="ARBA00023163"/>
    </source>
</evidence>
<dbReference type="AlphaFoldDB" id="A0A1F7H0P8"/>
<keyword evidence="5 8" id="KW-0804">Transcription</keyword>
<dbReference type="Pfam" id="PF01272">
    <property type="entry name" value="GreA_GreB"/>
    <property type="match status" value="1"/>
</dbReference>
<dbReference type="InterPro" id="IPR023459">
    <property type="entry name" value="Tscrpt_elong_fac_GreA/B_fam"/>
</dbReference>
<evidence type="ECO:0000256" key="2">
    <source>
        <dbReference type="ARBA" id="ARBA00013729"/>
    </source>
</evidence>
<keyword evidence="12" id="KW-0251">Elongation factor</keyword>
<dbReference type="GO" id="GO:0032784">
    <property type="term" value="P:regulation of DNA-templated transcription elongation"/>
    <property type="evidence" value="ECO:0007669"/>
    <property type="project" value="UniProtKB-UniRule"/>
</dbReference>
<proteinExistence type="inferred from homology"/>
<dbReference type="InterPro" id="IPR006359">
    <property type="entry name" value="Tscrpt_elong_fac_GreA"/>
</dbReference>
<dbReference type="EMBL" id="MFZM01000003">
    <property type="protein sequence ID" value="OGK24761.1"/>
    <property type="molecule type" value="Genomic_DNA"/>
</dbReference>
<dbReference type="SUPFAM" id="SSF46557">
    <property type="entry name" value="GreA transcript cleavage protein, N-terminal domain"/>
    <property type="match status" value="1"/>
</dbReference>
<evidence type="ECO:0000259" key="10">
    <source>
        <dbReference type="Pfam" id="PF01272"/>
    </source>
</evidence>
<dbReference type="GO" id="GO:0006354">
    <property type="term" value="P:DNA-templated transcription elongation"/>
    <property type="evidence" value="ECO:0007669"/>
    <property type="project" value="TreeGrafter"/>
</dbReference>
<evidence type="ECO:0000256" key="9">
    <source>
        <dbReference type="RuleBase" id="RU000556"/>
    </source>
</evidence>
<dbReference type="Gene3D" id="3.10.50.30">
    <property type="entry name" value="Transcription elongation factor, GreA/GreB, C-terminal domain"/>
    <property type="match status" value="1"/>
</dbReference>
<dbReference type="InterPro" id="IPR036953">
    <property type="entry name" value="GreA/GreB_C_sf"/>
</dbReference>
<dbReference type="PANTHER" id="PTHR30437">
    <property type="entry name" value="TRANSCRIPTION ELONGATION FACTOR GREA"/>
    <property type="match status" value="1"/>
</dbReference>
<reference evidence="12 13" key="1">
    <citation type="journal article" date="2016" name="Nat. Commun.">
        <title>Thousands of microbial genomes shed light on interconnected biogeochemical processes in an aquifer system.</title>
        <authorList>
            <person name="Anantharaman K."/>
            <person name="Brown C.T."/>
            <person name="Hug L.A."/>
            <person name="Sharon I."/>
            <person name="Castelle C.J."/>
            <person name="Probst A.J."/>
            <person name="Thomas B.C."/>
            <person name="Singh A."/>
            <person name="Wilkins M.J."/>
            <person name="Karaoz U."/>
            <person name="Brodie E.L."/>
            <person name="Williams K.H."/>
            <person name="Hubbard S.S."/>
            <person name="Banfield J.F."/>
        </authorList>
    </citation>
    <scope>NUCLEOTIDE SEQUENCE [LARGE SCALE GENOMIC DNA]</scope>
</reference>
<organism evidence="12 13">
    <name type="scientific">Candidatus Roizmanbacteria bacterium RIFCSPHIGHO2_02_FULL_37_24</name>
    <dbReference type="NCBI Taxonomy" id="1802037"/>
    <lineage>
        <taxon>Bacteria</taxon>
        <taxon>Candidatus Roizmaniibacteriota</taxon>
    </lineage>
</organism>
<feature type="domain" description="Transcription elongation factor GreA/GreB C-terminal" evidence="10">
    <location>
        <begin position="82"/>
        <end position="153"/>
    </location>
</feature>
<keyword evidence="12" id="KW-0648">Protein biosynthesis</keyword>
<evidence type="ECO:0000259" key="11">
    <source>
        <dbReference type="Pfam" id="PF03449"/>
    </source>
</evidence>
<comment type="similarity">
    <text evidence="1 8 9">Belongs to the GreA/GreB family.</text>
</comment>
<evidence type="ECO:0000256" key="3">
    <source>
        <dbReference type="ARBA" id="ARBA00023015"/>
    </source>
</evidence>
<dbReference type="GO" id="GO:0003746">
    <property type="term" value="F:translation elongation factor activity"/>
    <property type="evidence" value="ECO:0007669"/>
    <property type="project" value="UniProtKB-KW"/>
</dbReference>
<dbReference type="InterPro" id="IPR036805">
    <property type="entry name" value="Tscrpt_elong_fac_GreA/B_N_sf"/>
</dbReference>
<sequence>MNNIYKLSQQGYDKLLAEYNSLKEDRRPHAVERLAKARSMGDLSENSEYTAAREELNFIDSRIHEIETIINNVQIVDVEKSVDAVKIGNTVVIETNGQKETFRIVGELEANIQEGSISDSSPIGKALLGSRVGSEVTVKAPAGELKYKVIEIK</sequence>
<dbReference type="NCBIfam" id="TIGR01462">
    <property type="entry name" value="greA"/>
    <property type="match status" value="1"/>
</dbReference>
<evidence type="ECO:0000313" key="13">
    <source>
        <dbReference type="Proteomes" id="UP000177159"/>
    </source>
</evidence>
<dbReference type="FunFam" id="1.10.287.180:FF:000001">
    <property type="entry name" value="Transcription elongation factor GreA"/>
    <property type="match status" value="1"/>
</dbReference>
<dbReference type="GO" id="GO:0070063">
    <property type="term" value="F:RNA polymerase binding"/>
    <property type="evidence" value="ECO:0007669"/>
    <property type="project" value="InterPro"/>
</dbReference>
<comment type="caution">
    <text evidence="12">The sequence shown here is derived from an EMBL/GenBank/DDBJ whole genome shotgun (WGS) entry which is preliminary data.</text>
</comment>
<dbReference type="SUPFAM" id="SSF54534">
    <property type="entry name" value="FKBP-like"/>
    <property type="match status" value="1"/>
</dbReference>
<feature type="domain" description="Transcription elongation factor GreA/GreB N-terminal" evidence="11">
    <location>
        <begin position="6"/>
        <end position="75"/>
    </location>
</feature>
<dbReference type="HAMAP" id="MF_00105">
    <property type="entry name" value="GreA_GreB"/>
    <property type="match status" value="1"/>
</dbReference>
<name>A0A1F7H0P8_9BACT</name>
<dbReference type="Proteomes" id="UP000177159">
    <property type="component" value="Unassembled WGS sequence"/>
</dbReference>
<dbReference type="PANTHER" id="PTHR30437:SF4">
    <property type="entry name" value="TRANSCRIPTION ELONGATION FACTOR GREA"/>
    <property type="match status" value="1"/>
</dbReference>
<dbReference type="InterPro" id="IPR022691">
    <property type="entry name" value="Tscrpt_elong_fac_GreA/B_N"/>
</dbReference>
<comment type="function">
    <text evidence="6 8 9">Necessary for efficient RNA polymerase transcription elongation past template-encoded arresting sites. The arresting sites in DNA have the property of trapping a certain fraction of elongating RNA polymerases that pass through, resulting in locked ternary complexes. Cleavage of the nascent transcript by cleavage factors such as GreA or GreB allows the resumption of elongation from the new 3'terminus. GreA releases sequences of 2 to 3 nucleotides.</text>
</comment>
<gene>
    <name evidence="8" type="primary">greA</name>
    <name evidence="12" type="ORF">A3C24_01335</name>
</gene>
<keyword evidence="4 8" id="KW-0238">DNA-binding</keyword>
<evidence type="ECO:0000256" key="6">
    <source>
        <dbReference type="ARBA" id="ARBA00024916"/>
    </source>
</evidence>
<dbReference type="NCBIfam" id="NF001263">
    <property type="entry name" value="PRK00226.1-4"/>
    <property type="match status" value="1"/>
</dbReference>
<keyword evidence="3 8" id="KW-0805">Transcription regulation</keyword>
<accession>A0A1F7H0P8</accession>
<dbReference type="Gene3D" id="1.10.287.180">
    <property type="entry name" value="Transcription elongation factor, GreA/GreB, N-terminal domain"/>
    <property type="match status" value="1"/>
</dbReference>
<dbReference type="GO" id="GO:0003677">
    <property type="term" value="F:DNA binding"/>
    <property type="evidence" value="ECO:0007669"/>
    <property type="project" value="UniProtKB-UniRule"/>
</dbReference>
<evidence type="ECO:0000256" key="8">
    <source>
        <dbReference type="HAMAP-Rule" id="MF_00105"/>
    </source>
</evidence>
<protein>
    <recommendedName>
        <fullName evidence="2 8">Transcription elongation factor GreA</fullName>
    </recommendedName>
    <alternativeName>
        <fullName evidence="7 8">Transcript cleavage factor GreA</fullName>
    </alternativeName>
</protein>
<evidence type="ECO:0000313" key="12">
    <source>
        <dbReference type="EMBL" id="OGK24761.1"/>
    </source>
</evidence>
<dbReference type="Pfam" id="PF03449">
    <property type="entry name" value="GreA_GreB_N"/>
    <property type="match status" value="1"/>
</dbReference>
<dbReference type="PIRSF" id="PIRSF006092">
    <property type="entry name" value="GreA_GreB"/>
    <property type="match status" value="1"/>
</dbReference>
<evidence type="ECO:0000256" key="4">
    <source>
        <dbReference type="ARBA" id="ARBA00023125"/>
    </source>
</evidence>
<dbReference type="InterPro" id="IPR001437">
    <property type="entry name" value="Tscrpt_elong_fac_GreA/B_C"/>
</dbReference>
<dbReference type="FunFam" id="3.10.50.30:FF:000001">
    <property type="entry name" value="Transcription elongation factor GreA"/>
    <property type="match status" value="1"/>
</dbReference>
<evidence type="ECO:0000256" key="7">
    <source>
        <dbReference type="ARBA" id="ARBA00030776"/>
    </source>
</evidence>
<evidence type="ECO:0000256" key="1">
    <source>
        <dbReference type="ARBA" id="ARBA00008213"/>
    </source>
</evidence>